<comment type="subcellular location">
    <subcellularLocation>
        <location evidence="1">Endomembrane system</location>
        <topology evidence="1">Multi-pass membrane protein</topology>
    </subcellularLocation>
</comment>
<keyword evidence="3 6" id="KW-0812">Transmembrane</keyword>
<protein>
    <submittedName>
        <fullName evidence="8">MFS transporter, UMF1 family</fullName>
    </submittedName>
</protein>
<feature type="transmembrane region" description="Helical" evidence="6">
    <location>
        <begin position="378"/>
        <end position="400"/>
    </location>
</feature>
<feature type="transmembrane region" description="Helical" evidence="6">
    <location>
        <begin position="12"/>
        <end position="34"/>
    </location>
</feature>
<gene>
    <name evidence="8" type="ORF">SAMN05216210_2738</name>
</gene>
<feature type="transmembrane region" description="Helical" evidence="6">
    <location>
        <begin position="305"/>
        <end position="322"/>
    </location>
</feature>
<dbReference type="PROSITE" id="PS50850">
    <property type="entry name" value="MFS"/>
    <property type="match status" value="1"/>
</dbReference>
<accession>A0A1H2H354</accession>
<name>A0A1H2H354_9GAMM</name>
<dbReference type="OrthoDB" id="9768783at2"/>
<proteinExistence type="predicted"/>
<dbReference type="PANTHER" id="PTHR23519:SF1">
    <property type="entry name" value="AUTOPHAGY-RELATED PROTEIN 22"/>
    <property type="match status" value="1"/>
</dbReference>
<dbReference type="InterPro" id="IPR050495">
    <property type="entry name" value="ATG22/LtaA_families"/>
</dbReference>
<evidence type="ECO:0000256" key="2">
    <source>
        <dbReference type="ARBA" id="ARBA00022448"/>
    </source>
</evidence>
<dbReference type="SUPFAM" id="SSF103473">
    <property type="entry name" value="MFS general substrate transporter"/>
    <property type="match status" value="1"/>
</dbReference>
<dbReference type="Gene3D" id="1.20.1250.20">
    <property type="entry name" value="MFS general substrate transporter like domains"/>
    <property type="match status" value="2"/>
</dbReference>
<evidence type="ECO:0000313" key="8">
    <source>
        <dbReference type="EMBL" id="SDU26243.1"/>
    </source>
</evidence>
<dbReference type="EMBL" id="LT629787">
    <property type="protein sequence ID" value="SDU26243.1"/>
    <property type="molecule type" value="Genomic_DNA"/>
</dbReference>
<keyword evidence="9" id="KW-1185">Reference proteome</keyword>
<dbReference type="Pfam" id="PF11700">
    <property type="entry name" value="ATG22"/>
    <property type="match status" value="1"/>
</dbReference>
<evidence type="ECO:0000256" key="5">
    <source>
        <dbReference type="ARBA" id="ARBA00023136"/>
    </source>
</evidence>
<feature type="transmembrane region" description="Helical" evidence="6">
    <location>
        <begin position="406"/>
        <end position="425"/>
    </location>
</feature>
<dbReference type="Proteomes" id="UP000243924">
    <property type="component" value="Chromosome I"/>
</dbReference>
<keyword evidence="4 6" id="KW-1133">Transmembrane helix</keyword>
<reference evidence="9" key="1">
    <citation type="submission" date="2016-10" db="EMBL/GenBank/DDBJ databases">
        <authorList>
            <person name="Varghese N."/>
            <person name="Submissions S."/>
        </authorList>
    </citation>
    <scope>NUCLEOTIDE SEQUENCE [LARGE SCALE GENOMIC DNA]</scope>
    <source>
        <strain evidence="9">CECT 8338</strain>
    </source>
</reference>
<feature type="transmembrane region" description="Helical" evidence="6">
    <location>
        <begin position="54"/>
        <end position="75"/>
    </location>
</feature>
<evidence type="ECO:0000256" key="3">
    <source>
        <dbReference type="ARBA" id="ARBA00022692"/>
    </source>
</evidence>
<dbReference type="InterPro" id="IPR024671">
    <property type="entry name" value="Atg22-like"/>
</dbReference>
<dbReference type="InterPro" id="IPR036259">
    <property type="entry name" value="MFS_trans_sf"/>
</dbReference>
<evidence type="ECO:0000259" key="7">
    <source>
        <dbReference type="PROSITE" id="PS50850"/>
    </source>
</evidence>
<dbReference type="GO" id="GO:0012505">
    <property type="term" value="C:endomembrane system"/>
    <property type="evidence" value="ECO:0007669"/>
    <property type="project" value="UniProtKB-SubCell"/>
</dbReference>
<dbReference type="InterPro" id="IPR020846">
    <property type="entry name" value="MFS_dom"/>
</dbReference>
<sequence length="445" mass="48841">MSAQELAPKREIFGWAMFDFANQGYTLLIITVIYGDLFTRVIVGDSPDYRLGNLLWSLALAFSYFLVVVANPLCGAIMDYSRSRKRFLFISYLLTVGATALLYFVEPGWLIPAMLLIVASNFAYAIGEGFIASFLPDLGPRKALGWISGLGWGLGYIGGLVATAFTLFFLGEVSAENYDTIRWVGPFAAGFFLLAAIPTFLWVRERGSKQHLPSGQSLIGVGLQRLQTTWRQVHQFRDLRALLISVFFAMAGIYIIISFSFIYGAQVIGWDEQVRIYMFITVQITAALGAIGFGWLQSHIGARTTYLITLGLWLLAILAIWQTPTLTARLSHWFGVDWQAQYVFLFAGVLAGASLGSSQSATRALVGVLTPSGKAAEFFGLWGMASKLAAIFGILGLGLIQWGFGLANAILFCLALFIVAILAVLPVDERRGEQVADGWRDPGQE</sequence>
<evidence type="ECO:0000256" key="4">
    <source>
        <dbReference type="ARBA" id="ARBA00022989"/>
    </source>
</evidence>
<feature type="transmembrane region" description="Helical" evidence="6">
    <location>
        <begin position="143"/>
        <end position="171"/>
    </location>
</feature>
<organism evidence="8 9">
    <name type="scientific">Halopseudomonas salegens</name>
    <dbReference type="NCBI Taxonomy" id="1434072"/>
    <lineage>
        <taxon>Bacteria</taxon>
        <taxon>Pseudomonadati</taxon>
        <taxon>Pseudomonadota</taxon>
        <taxon>Gammaproteobacteria</taxon>
        <taxon>Pseudomonadales</taxon>
        <taxon>Pseudomonadaceae</taxon>
        <taxon>Halopseudomonas</taxon>
    </lineage>
</organism>
<dbReference type="GO" id="GO:0022857">
    <property type="term" value="F:transmembrane transporter activity"/>
    <property type="evidence" value="ECO:0007669"/>
    <property type="project" value="InterPro"/>
</dbReference>
<evidence type="ECO:0000256" key="1">
    <source>
        <dbReference type="ARBA" id="ARBA00004127"/>
    </source>
</evidence>
<feature type="transmembrane region" description="Helical" evidence="6">
    <location>
        <begin position="111"/>
        <end position="131"/>
    </location>
</feature>
<keyword evidence="5 6" id="KW-0472">Membrane</keyword>
<keyword evidence="2" id="KW-0813">Transport</keyword>
<feature type="transmembrane region" description="Helical" evidence="6">
    <location>
        <begin position="342"/>
        <end position="366"/>
    </location>
</feature>
<feature type="transmembrane region" description="Helical" evidence="6">
    <location>
        <begin position="241"/>
        <end position="264"/>
    </location>
</feature>
<feature type="transmembrane region" description="Helical" evidence="6">
    <location>
        <begin position="183"/>
        <end position="203"/>
    </location>
</feature>
<feature type="transmembrane region" description="Helical" evidence="6">
    <location>
        <begin position="276"/>
        <end position="296"/>
    </location>
</feature>
<dbReference type="AlphaFoldDB" id="A0A1H2H354"/>
<feature type="transmembrane region" description="Helical" evidence="6">
    <location>
        <begin position="87"/>
        <end position="105"/>
    </location>
</feature>
<evidence type="ECO:0000313" key="9">
    <source>
        <dbReference type="Proteomes" id="UP000243924"/>
    </source>
</evidence>
<dbReference type="PANTHER" id="PTHR23519">
    <property type="entry name" value="AUTOPHAGY-RELATED PROTEIN 22"/>
    <property type="match status" value="1"/>
</dbReference>
<dbReference type="RefSeq" id="WP_092387779.1">
    <property type="nucleotide sequence ID" value="NZ_LT629787.1"/>
</dbReference>
<dbReference type="STRING" id="1434072.SAMN05216210_2738"/>
<evidence type="ECO:0000256" key="6">
    <source>
        <dbReference type="SAM" id="Phobius"/>
    </source>
</evidence>
<feature type="domain" description="Major facilitator superfamily (MFS) profile" evidence="7">
    <location>
        <begin position="12"/>
        <end position="432"/>
    </location>
</feature>